<dbReference type="GO" id="GO:0005524">
    <property type="term" value="F:ATP binding"/>
    <property type="evidence" value="ECO:0007669"/>
    <property type="project" value="UniProtKB-KW"/>
</dbReference>
<gene>
    <name evidence="3" type="ORF">ECPE_LOCUS354</name>
</gene>
<dbReference type="SUPFAM" id="SSF52540">
    <property type="entry name" value="P-loop containing nucleoside triphosphate hydrolases"/>
    <property type="match status" value="1"/>
</dbReference>
<proteinExistence type="predicted"/>
<protein>
    <submittedName>
        <fullName evidence="5">Dynein light intermediate chain</fullName>
    </submittedName>
</protein>
<dbReference type="Proteomes" id="UP000272942">
    <property type="component" value="Unassembled WGS sequence"/>
</dbReference>
<sequence>MENETFTSSHSLTKSTSPKAVTEDHLFGLNCAKTAVTGYLRDFILSCLYVDSPCDNEVQHGILLYGLSGCGKRSLLRALSNYDLAIDEHHLGRDNMIFLTIPHSLVSELFTRKKSNSENPFYSWIENKLTTETTTTFHAVPVVLLLPNLDSWAIGGASIADDEATQSEDAYGSKSISSPISTAFRQLLDAVNMLNKHHDRAMRPQRFGVVATAITMDDLFDLAECRQLFHRRVLVTLPDAHTRYLILRHFIFSRLAVMFPSSYQEGDDDRSMNLILDTPEVKDCLVGVASKLHGYTPKDLHRLVQIGCSSLLSRLLQSTVVPGNHCIKLPTLNSGHIVNLCEILLLESLSYLQINLSQHISPISPLRWDDIGGYDDLKNLFRGVIEKRLTHAVQPDSFDAQADAALGLRVPRGVLLHGPPGLFTFYLITVCELIHLCFC</sequence>
<dbReference type="WBParaSite" id="ECPE_0000035301-mRNA-1">
    <property type="protein sequence ID" value="ECPE_0000035301-mRNA-1"/>
    <property type="gene ID" value="ECPE_0000035301"/>
</dbReference>
<keyword evidence="1" id="KW-0547">Nucleotide-binding</keyword>
<organism evidence="5">
    <name type="scientific">Echinostoma caproni</name>
    <dbReference type="NCBI Taxonomy" id="27848"/>
    <lineage>
        <taxon>Eukaryota</taxon>
        <taxon>Metazoa</taxon>
        <taxon>Spiralia</taxon>
        <taxon>Lophotrochozoa</taxon>
        <taxon>Platyhelminthes</taxon>
        <taxon>Trematoda</taxon>
        <taxon>Digenea</taxon>
        <taxon>Plagiorchiida</taxon>
        <taxon>Echinostomata</taxon>
        <taxon>Echinostomatoidea</taxon>
        <taxon>Echinostomatidae</taxon>
        <taxon>Echinostoma</taxon>
    </lineage>
</organism>
<dbReference type="GO" id="GO:0016887">
    <property type="term" value="F:ATP hydrolysis activity"/>
    <property type="evidence" value="ECO:0007669"/>
    <property type="project" value="TreeGrafter"/>
</dbReference>
<dbReference type="OrthoDB" id="6284472at2759"/>
<dbReference type="PANTHER" id="PTHR23077">
    <property type="entry name" value="AAA-FAMILY ATPASE"/>
    <property type="match status" value="1"/>
</dbReference>
<evidence type="ECO:0000313" key="3">
    <source>
        <dbReference type="EMBL" id="VDP21845.1"/>
    </source>
</evidence>
<evidence type="ECO:0000313" key="4">
    <source>
        <dbReference type="Proteomes" id="UP000272942"/>
    </source>
</evidence>
<dbReference type="InterPro" id="IPR027417">
    <property type="entry name" value="P-loop_NTPase"/>
</dbReference>
<accession>A0A183A068</accession>
<dbReference type="InterPro" id="IPR050168">
    <property type="entry name" value="AAA_ATPase_domain"/>
</dbReference>
<name>A0A183A068_9TREM</name>
<reference evidence="5" key="1">
    <citation type="submission" date="2016-06" db="UniProtKB">
        <authorList>
            <consortium name="WormBaseParasite"/>
        </authorList>
    </citation>
    <scope>IDENTIFICATION</scope>
</reference>
<keyword evidence="4" id="KW-1185">Reference proteome</keyword>
<evidence type="ECO:0000256" key="2">
    <source>
        <dbReference type="ARBA" id="ARBA00022840"/>
    </source>
</evidence>
<keyword evidence="2" id="KW-0067">ATP-binding</keyword>
<dbReference type="EMBL" id="UZAN01001136">
    <property type="protein sequence ID" value="VDP21845.1"/>
    <property type="molecule type" value="Genomic_DNA"/>
</dbReference>
<dbReference type="AlphaFoldDB" id="A0A183A068"/>
<evidence type="ECO:0000313" key="5">
    <source>
        <dbReference type="WBParaSite" id="ECPE_0000035301-mRNA-1"/>
    </source>
</evidence>
<evidence type="ECO:0000256" key="1">
    <source>
        <dbReference type="ARBA" id="ARBA00022741"/>
    </source>
</evidence>
<reference evidence="3 4" key="2">
    <citation type="submission" date="2018-11" db="EMBL/GenBank/DDBJ databases">
        <authorList>
            <consortium name="Pathogen Informatics"/>
        </authorList>
    </citation>
    <scope>NUCLEOTIDE SEQUENCE [LARGE SCALE GENOMIC DNA]</scope>
    <source>
        <strain evidence="3 4">Egypt</strain>
    </source>
</reference>
<dbReference type="Gene3D" id="3.40.50.300">
    <property type="entry name" value="P-loop containing nucleotide triphosphate hydrolases"/>
    <property type="match status" value="2"/>
</dbReference>
<dbReference type="PANTHER" id="PTHR23077:SF171">
    <property type="entry name" value="NUCLEAR VALOSIN-CONTAINING PROTEIN-LIKE"/>
    <property type="match status" value="1"/>
</dbReference>